<comment type="caution">
    <text evidence="1">The sequence shown here is derived from an EMBL/GenBank/DDBJ whole genome shotgun (WGS) entry which is preliminary data.</text>
</comment>
<evidence type="ECO:0000313" key="2">
    <source>
        <dbReference type="Proteomes" id="UP000261174"/>
    </source>
</evidence>
<reference evidence="1 2" key="1">
    <citation type="submission" date="2018-08" db="EMBL/GenBank/DDBJ databases">
        <title>Chitinophaga sp. K20C18050901, a novel bacterium isolated from forest soil.</title>
        <authorList>
            <person name="Wang C."/>
        </authorList>
    </citation>
    <scope>NUCLEOTIDE SEQUENCE [LARGE SCALE GENOMIC DNA]</scope>
    <source>
        <strain evidence="1 2">K20C18050901</strain>
    </source>
</reference>
<evidence type="ECO:0000313" key="1">
    <source>
        <dbReference type="EMBL" id="RFM32384.1"/>
    </source>
</evidence>
<proteinExistence type="predicted"/>
<dbReference type="Pfam" id="PF13376">
    <property type="entry name" value="OmdA"/>
    <property type="match status" value="1"/>
</dbReference>
<sequence>MMEAVTFCPANRQEWRQWLQEHHASARSVWLVYYKKQANRPTLSWSEAVDEALCFGWIDSTARTIDEEKFMQFFTKRKAGSVWSKINKEKIKRLTAAGLMTPAGRKCVALARKNGSWSILDEAEALIIPKDLEQAFTSRRGSKAHFRSLSRSVQKTYLQKLVLAKRPETRLKRIQEIVNLGE</sequence>
<dbReference type="Proteomes" id="UP000261174">
    <property type="component" value="Unassembled WGS sequence"/>
</dbReference>
<accession>A0A3E1NX16</accession>
<organism evidence="1 2">
    <name type="scientific">Chitinophaga silvisoli</name>
    <dbReference type="NCBI Taxonomy" id="2291814"/>
    <lineage>
        <taxon>Bacteria</taxon>
        <taxon>Pseudomonadati</taxon>
        <taxon>Bacteroidota</taxon>
        <taxon>Chitinophagia</taxon>
        <taxon>Chitinophagales</taxon>
        <taxon>Chitinophagaceae</taxon>
        <taxon>Chitinophaga</taxon>
    </lineage>
</organism>
<dbReference type="AlphaFoldDB" id="A0A3E1NX16"/>
<dbReference type="OrthoDB" id="9796999at2"/>
<protein>
    <recommendedName>
        <fullName evidence="3">Bacteriocin-protection protein</fullName>
    </recommendedName>
</protein>
<dbReference type="EMBL" id="QTJV01000009">
    <property type="protein sequence ID" value="RFM32384.1"/>
    <property type="molecule type" value="Genomic_DNA"/>
</dbReference>
<evidence type="ECO:0008006" key="3">
    <source>
        <dbReference type="Google" id="ProtNLM"/>
    </source>
</evidence>
<keyword evidence="2" id="KW-1185">Reference proteome</keyword>
<name>A0A3E1NX16_9BACT</name>
<dbReference type="RefSeq" id="WP_116855577.1">
    <property type="nucleotide sequence ID" value="NZ_QTJV01000009.1"/>
</dbReference>
<gene>
    <name evidence="1" type="ORF">DXN04_22100</name>
</gene>